<evidence type="ECO:0000313" key="2">
    <source>
        <dbReference type="EMBL" id="ETR72890.1"/>
    </source>
</evidence>
<dbReference type="CDD" id="cd02440">
    <property type="entry name" value="AdoMet_MTases"/>
    <property type="match status" value="1"/>
</dbReference>
<dbReference type="Gene3D" id="3.40.50.150">
    <property type="entry name" value="Vaccinia Virus protein VP39"/>
    <property type="match status" value="1"/>
</dbReference>
<keyword evidence="2" id="KW-0489">Methyltransferase</keyword>
<protein>
    <submittedName>
        <fullName evidence="2">Methyltransferase type 11</fullName>
    </submittedName>
</protein>
<dbReference type="AlphaFoldDB" id="A0A1V1PDK7"/>
<accession>A0A1V1PDK7</accession>
<reference evidence="3" key="1">
    <citation type="submission" date="2012-11" db="EMBL/GenBank/DDBJ databases">
        <authorList>
            <person name="Lucero-Rivera Y.E."/>
            <person name="Tovar-Ramirez D."/>
        </authorList>
    </citation>
    <scope>NUCLEOTIDE SEQUENCE [LARGE SCALE GENOMIC DNA]</scope>
    <source>
        <strain evidence="3">Araruama</strain>
    </source>
</reference>
<dbReference type="GO" id="GO:0008757">
    <property type="term" value="F:S-adenosylmethionine-dependent methyltransferase activity"/>
    <property type="evidence" value="ECO:0007669"/>
    <property type="project" value="InterPro"/>
</dbReference>
<name>A0A1V1PDK7_9BACT</name>
<dbReference type="Pfam" id="PF08241">
    <property type="entry name" value="Methyltransf_11"/>
    <property type="match status" value="1"/>
</dbReference>
<comment type="caution">
    <text evidence="2">The sequence shown here is derived from an EMBL/GenBank/DDBJ whole genome shotgun (WGS) entry which is preliminary data.</text>
</comment>
<sequence>MAYNIELPDNNDFLLPSEEYFFMVHNGFKEKIKLQDYQKIYQIPGLYDQIVGILKYKTPEVLSNLLNNEFIKISSTISKLTILELGAGNGIAGERLKRSGAKKVYGVDIIEEARDAMNRERPDVYEKYFIEDLSMVSSETDKALKKIKFNCLFCSSALSHISPSAFSYAFNLMNNHAWIVLNLWKKSGFEEGTGALIKQMEARKILKIIRQENYQHRRTVCGETIICTAMVGQKY</sequence>
<dbReference type="GO" id="GO:0032259">
    <property type="term" value="P:methylation"/>
    <property type="evidence" value="ECO:0007669"/>
    <property type="project" value="UniProtKB-KW"/>
</dbReference>
<gene>
    <name evidence="2" type="ORF">OMM_01355</name>
</gene>
<keyword evidence="2" id="KW-0808">Transferase</keyword>
<feature type="domain" description="Methyltransferase type 11" evidence="1">
    <location>
        <begin position="83"/>
        <end position="162"/>
    </location>
</feature>
<dbReference type="InterPro" id="IPR029063">
    <property type="entry name" value="SAM-dependent_MTases_sf"/>
</dbReference>
<evidence type="ECO:0000313" key="3">
    <source>
        <dbReference type="Proteomes" id="UP000189670"/>
    </source>
</evidence>
<dbReference type="Proteomes" id="UP000189670">
    <property type="component" value="Unassembled WGS sequence"/>
</dbReference>
<dbReference type="InterPro" id="IPR013216">
    <property type="entry name" value="Methyltransf_11"/>
</dbReference>
<organism evidence="2 3">
    <name type="scientific">Candidatus Magnetoglobus multicellularis str. Araruama</name>
    <dbReference type="NCBI Taxonomy" id="890399"/>
    <lineage>
        <taxon>Bacteria</taxon>
        <taxon>Pseudomonadati</taxon>
        <taxon>Thermodesulfobacteriota</taxon>
        <taxon>Desulfobacteria</taxon>
        <taxon>Desulfobacterales</taxon>
        <taxon>Desulfobacteraceae</taxon>
        <taxon>Candidatus Magnetoglobus</taxon>
    </lineage>
</organism>
<evidence type="ECO:0000259" key="1">
    <source>
        <dbReference type="Pfam" id="PF08241"/>
    </source>
</evidence>
<proteinExistence type="predicted"/>
<dbReference type="SUPFAM" id="SSF53335">
    <property type="entry name" value="S-adenosyl-L-methionine-dependent methyltransferases"/>
    <property type="match status" value="1"/>
</dbReference>
<dbReference type="EMBL" id="ATBP01000102">
    <property type="protein sequence ID" value="ETR72890.1"/>
    <property type="molecule type" value="Genomic_DNA"/>
</dbReference>